<proteinExistence type="predicted"/>
<protein>
    <submittedName>
        <fullName evidence="3">Amidohydrolase family protein</fullName>
    </submittedName>
</protein>
<feature type="region of interest" description="Disordered" evidence="1">
    <location>
        <begin position="96"/>
        <end position="119"/>
    </location>
</feature>
<dbReference type="InterPro" id="IPR032466">
    <property type="entry name" value="Metal_Hydrolase"/>
</dbReference>
<dbReference type="Gene3D" id="2.30.40.10">
    <property type="entry name" value="Urease, subunit C, domain 1"/>
    <property type="match status" value="2"/>
</dbReference>
<dbReference type="InterPro" id="IPR011059">
    <property type="entry name" value="Metal-dep_hydrolase_composite"/>
</dbReference>
<sequence>MSTSPHGPRPEHHDEATLVVTGAQVMDRDGTFSPATATVTVVGGTIVAVERGGTGVDGRPTGCAGHGDERVPGTLRHDVHGGGATLDDVQGEGARLGISRGASDGGPPQDAADRRRSGTVRHLDASGRWLMPGVVDCHTHLGWTTFLPEDEDEDDDDRDEDGAGGSAADHPMASAADRTDAALLSRAAPGLAATLRAGVTSVRDAGGAASAIRDALVAGRLVGPQMQTAVATITDELARDPAALRARVRSLVAEGADWIKVVATGGVMAPDGSEDESPFDVRDLRAVVDEAAGLGVRVMVHAWGGDALTHSIAAGVASVEHGMFLTERQADAGAAGGVVLVPTLAIYSEVAEMARRGELPERVRARASRVVEAHPRAVRRAVEAGMTVAMGSDFGTTDQHGRNLTEIDHLAAAGLGAAGALVAATQAGARLLGRGSGGLEPGQVFDAVLLTSDPTDTAVLRDPRTVETVFLGGAAVG</sequence>
<evidence type="ECO:0000313" key="4">
    <source>
        <dbReference type="Proteomes" id="UP000561011"/>
    </source>
</evidence>
<feature type="compositionally biased region" description="Acidic residues" evidence="1">
    <location>
        <begin position="148"/>
        <end position="162"/>
    </location>
</feature>
<dbReference type="PANTHER" id="PTHR43135">
    <property type="entry name" value="ALPHA-D-RIBOSE 1-METHYLPHOSPHONATE 5-TRIPHOSPHATE DIPHOSPHATASE"/>
    <property type="match status" value="1"/>
</dbReference>
<name>A0A853EX76_9MICO</name>
<dbReference type="EMBL" id="JACBYE010000053">
    <property type="protein sequence ID" value="NYS95061.1"/>
    <property type="molecule type" value="Genomic_DNA"/>
</dbReference>
<dbReference type="InterPro" id="IPR006680">
    <property type="entry name" value="Amidohydro-rel"/>
</dbReference>
<dbReference type="AlphaFoldDB" id="A0A853EX76"/>
<evidence type="ECO:0000256" key="1">
    <source>
        <dbReference type="SAM" id="MobiDB-lite"/>
    </source>
</evidence>
<feature type="region of interest" description="Disordered" evidence="1">
    <location>
        <begin position="146"/>
        <end position="177"/>
    </location>
</feature>
<dbReference type="PANTHER" id="PTHR43135:SF3">
    <property type="entry name" value="ALPHA-D-RIBOSE 1-METHYLPHOSPHONATE 5-TRIPHOSPHATE DIPHOSPHATASE"/>
    <property type="match status" value="1"/>
</dbReference>
<feature type="domain" description="Amidohydrolase-related" evidence="2">
    <location>
        <begin position="130"/>
        <end position="475"/>
    </location>
</feature>
<comment type="caution">
    <text evidence="3">The sequence shown here is derived from an EMBL/GenBank/DDBJ whole genome shotgun (WGS) entry which is preliminary data.</text>
</comment>
<dbReference type="Gene3D" id="3.20.20.140">
    <property type="entry name" value="Metal-dependent hydrolases"/>
    <property type="match status" value="2"/>
</dbReference>
<reference evidence="3 4" key="1">
    <citation type="submission" date="2020-07" db="EMBL/GenBank/DDBJ databases">
        <title>MOT database genomes.</title>
        <authorList>
            <person name="Joseph S."/>
            <person name="Aduse-Opoku J."/>
            <person name="Hashim A."/>
            <person name="Wade W."/>
            <person name="Curtis M."/>
        </authorList>
    </citation>
    <scope>NUCLEOTIDE SEQUENCE [LARGE SCALE GENOMIC DNA]</scope>
    <source>
        <strain evidence="3 4">DSM 100099</strain>
    </source>
</reference>
<dbReference type="RefSeq" id="WP_179914291.1">
    <property type="nucleotide sequence ID" value="NZ_JACBYE010000053.1"/>
</dbReference>
<dbReference type="SUPFAM" id="SSF51556">
    <property type="entry name" value="Metallo-dependent hydrolases"/>
    <property type="match status" value="1"/>
</dbReference>
<dbReference type="Pfam" id="PF01979">
    <property type="entry name" value="Amidohydro_1"/>
    <property type="match status" value="1"/>
</dbReference>
<organism evidence="3 4">
    <name type="scientific">Sanguibacter inulinus</name>
    <dbReference type="NCBI Taxonomy" id="60922"/>
    <lineage>
        <taxon>Bacteria</taxon>
        <taxon>Bacillati</taxon>
        <taxon>Actinomycetota</taxon>
        <taxon>Actinomycetes</taxon>
        <taxon>Micrococcales</taxon>
        <taxon>Sanguibacteraceae</taxon>
        <taxon>Sanguibacter</taxon>
    </lineage>
</organism>
<dbReference type="Proteomes" id="UP000561011">
    <property type="component" value="Unassembled WGS sequence"/>
</dbReference>
<keyword evidence="4" id="KW-1185">Reference proteome</keyword>
<dbReference type="InterPro" id="IPR051781">
    <property type="entry name" value="Metallo-dep_Hydrolase"/>
</dbReference>
<gene>
    <name evidence="3" type="ORF">HZZ10_16205</name>
</gene>
<keyword evidence="3" id="KW-0378">Hydrolase</keyword>
<accession>A0A853EX76</accession>
<evidence type="ECO:0000313" key="3">
    <source>
        <dbReference type="EMBL" id="NYS95061.1"/>
    </source>
</evidence>
<evidence type="ECO:0000259" key="2">
    <source>
        <dbReference type="Pfam" id="PF01979"/>
    </source>
</evidence>
<dbReference type="GO" id="GO:0016810">
    <property type="term" value="F:hydrolase activity, acting on carbon-nitrogen (but not peptide) bonds"/>
    <property type="evidence" value="ECO:0007669"/>
    <property type="project" value="InterPro"/>
</dbReference>